<comment type="similarity">
    <text evidence="1">Belongs to the SCO1/2 family.</text>
</comment>
<dbReference type="FunFam" id="3.40.30.10:FF:000013">
    <property type="entry name" value="Blast:Protein SCO1 homolog, mitochondrial"/>
    <property type="match status" value="1"/>
</dbReference>
<dbReference type="EMBL" id="CP003075">
    <property type="protein sequence ID" value="AEQ52813.1"/>
    <property type="molecule type" value="Genomic_DNA"/>
</dbReference>
<evidence type="ECO:0000256" key="1">
    <source>
        <dbReference type="ARBA" id="ARBA00010996"/>
    </source>
</evidence>
<name>G4RDM7_PELHB</name>
<sequence length="211" mass="23180">MTHSTLKTVRLVLWGMVCVAALWAGWTWYGSLSTPAPASVTQRLAEAQDGQYGAGDYRLVTHTGEDVDDTIFVGKPSLVFFGFTHCPDVCPTTLADIEYWFTELGGDANDMQAFFVTADPERDTVEVMAEYVGWFSERIIGLTGEPEEIAEMIDAWGVFTQRTDLEGGGYNVDHTASVFMLDSGGRFFGTISYEENSETAIAKVRRLADAG</sequence>
<keyword evidence="3" id="KW-0479">Metal-binding</keyword>
<dbReference type="InterPro" id="IPR013766">
    <property type="entry name" value="Thioredoxin_domain"/>
</dbReference>
<dbReference type="STRING" id="1082931.KKY_2807"/>
<keyword evidence="8" id="KW-1185">Reference proteome</keyword>
<dbReference type="Proteomes" id="UP000008850">
    <property type="component" value="Chromosome"/>
</dbReference>
<dbReference type="Pfam" id="PF02630">
    <property type="entry name" value="SCO1-SenC"/>
    <property type="match status" value="1"/>
</dbReference>
<keyword evidence="4" id="KW-1015">Disulfide bond</keyword>
<dbReference type="PANTHER" id="PTHR12151">
    <property type="entry name" value="ELECTRON TRANSPORT PROTIN SCO1/SENC FAMILY MEMBER"/>
    <property type="match status" value="1"/>
</dbReference>
<dbReference type="HOGENOM" id="CLU_050131_3_1_5"/>
<evidence type="ECO:0000256" key="4">
    <source>
        <dbReference type="PIRSR" id="PIRSR603782-2"/>
    </source>
</evidence>
<feature type="binding site" evidence="3">
    <location>
        <position position="90"/>
    </location>
    <ligand>
        <name>Cu cation</name>
        <dbReference type="ChEBI" id="CHEBI:23378"/>
    </ligand>
</feature>
<evidence type="ECO:0000313" key="8">
    <source>
        <dbReference type="Proteomes" id="UP000008850"/>
    </source>
</evidence>
<evidence type="ECO:0000256" key="5">
    <source>
        <dbReference type="SAM" id="Phobius"/>
    </source>
</evidence>
<feature type="binding site" evidence="3">
    <location>
        <position position="174"/>
    </location>
    <ligand>
        <name>Cu cation</name>
        <dbReference type="ChEBI" id="CHEBI:23378"/>
    </ligand>
</feature>
<proteinExistence type="inferred from homology"/>
<dbReference type="PATRIC" id="fig|1082931.4.peg.2775"/>
<reference evidence="7 8" key="1">
    <citation type="journal article" date="2012" name="J. Bacteriol.">
        <title>Complete genome sequence of Pelagibacterium halotolerans B2T.</title>
        <authorList>
            <person name="Huo Y.Y."/>
            <person name="Cheng H."/>
            <person name="Han X.F."/>
            <person name="Jiang X.W."/>
            <person name="Sun C."/>
            <person name="Zhang X.Q."/>
            <person name="Zhu X.F."/>
            <person name="Liu Y.F."/>
            <person name="Li P.F."/>
            <person name="Ni P.X."/>
            <person name="Wu M."/>
        </authorList>
    </citation>
    <scope>NUCLEOTIDE SEQUENCE [LARGE SCALE GENOMIC DNA]</scope>
    <source>
        <strain evidence="8">DSM 22347 / JCM 15775 / CGMCC 1.7692 / B2</strain>
    </source>
</reference>
<dbReference type="RefSeq" id="WP_014131960.1">
    <property type="nucleotide sequence ID" value="NC_016078.1"/>
</dbReference>
<dbReference type="eggNOG" id="COG1999">
    <property type="taxonomic scope" value="Bacteria"/>
</dbReference>
<gene>
    <name evidence="7" type="ordered locus">KKY_2807</name>
</gene>
<accession>G4RDM7</accession>
<evidence type="ECO:0000313" key="7">
    <source>
        <dbReference type="EMBL" id="AEQ52813.1"/>
    </source>
</evidence>
<dbReference type="InterPro" id="IPR003782">
    <property type="entry name" value="SCO1/SenC"/>
</dbReference>
<feature type="binding site" evidence="3">
    <location>
        <position position="86"/>
    </location>
    <ligand>
        <name>Cu cation</name>
        <dbReference type="ChEBI" id="CHEBI:23378"/>
    </ligand>
</feature>
<keyword evidence="5" id="KW-1133">Transmembrane helix</keyword>
<dbReference type="SUPFAM" id="SSF52833">
    <property type="entry name" value="Thioredoxin-like"/>
    <property type="match status" value="1"/>
</dbReference>
<evidence type="ECO:0000256" key="2">
    <source>
        <dbReference type="ARBA" id="ARBA00023008"/>
    </source>
</evidence>
<organism evidence="7 8">
    <name type="scientific">Pelagibacterium halotolerans (strain DSM 22347 / JCM 15775 / CGMCC 1.7692 / B2)</name>
    <dbReference type="NCBI Taxonomy" id="1082931"/>
    <lineage>
        <taxon>Bacteria</taxon>
        <taxon>Pseudomonadati</taxon>
        <taxon>Pseudomonadota</taxon>
        <taxon>Alphaproteobacteria</taxon>
        <taxon>Hyphomicrobiales</taxon>
        <taxon>Devosiaceae</taxon>
        <taxon>Pelagibacterium</taxon>
    </lineage>
</organism>
<protein>
    <submittedName>
        <fullName evidence="7">Cytochrome oxidase biogenesis protein Sco1/SenC/PrrC, putative copper metallochaperone</fullName>
    </submittedName>
</protein>
<dbReference type="InterPro" id="IPR036249">
    <property type="entry name" value="Thioredoxin-like_sf"/>
</dbReference>
<keyword evidence="2 3" id="KW-0186">Copper</keyword>
<dbReference type="GO" id="GO:0046872">
    <property type="term" value="F:metal ion binding"/>
    <property type="evidence" value="ECO:0007669"/>
    <property type="project" value="UniProtKB-KW"/>
</dbReference>
<dbReference type="PANTHER" id="PTHR12151:SF25">
    <property type="entry name" value="LINALOOL DEHYDRATASE_ISOMERASE DOMAIN-CONTAINING PROTEIN"/>
    <property type="match status" value="1"/>
</dbReference>
<keyword evidence="5" id="KW-0812">Transmembrane</keyword>
<dbReference type="KEGG" id="phl:KKY_2807"/>
<dbReference type="CDD" id="cd02968">
    <property type="entry name" value="SCO"/>
    <property type="match status" value="1"/>
</dbReference>
<feature type="domain" description="Thioredoxin" evidence="6">
    <location>
        <begin position="30"/>
        <end position="211"/>
    </location>
</feature>
<keyword evidence="5" id="KW-0472">Membrane</keyword>
<feature type="disulfide bond" description="Redox-active" evidence="4">
    <location>
        <begin position="86"/>
        <end position="90"/>
    </location>
</feature>
<dbReference type="PROSITE" id="PS51352">
    <property type="entry name" value="THIOREDOXIN_2"/>
    <property type="match status" value="1"/>
</dbReference>
<dbReference type="Gene3D" id="3.40.30.10">
    <property type="entry name" value="Glutaredoxin"/>
    <property type="match status" value="1"/>
</dbReference>
<evidence type="ECO:0000259" key="6">
    <source>
        <dbReference type="PROSITE" id="PS51352"/>
    </source>
</evidence>
<evidence type="ECO:0000256" key="3">
    <source>
        <dbReference type="PIRSR" id="PIRSR603782-1"/>
    </source>
</evidence>
<dbReference type="AlphaFoldDB" id="G4RDM7"/>
<feature type="transmembrane region" description="Helical" evidence="5">
    <location>
        <begin position="12"/>
        <end position="29"/>
    </location>
</feature>